<evidence type="ECO:0000313" key="8">
    <source>
        <dbReference type="Proteomes" id="UP000652761"/>
    </source>
</evidence>
<dbReference type="InterPro" id="IPR013083">
    <property type="entry name" value="Znf_RING/FYVE/PHD"/>
</dbReference>
<feature type="region of interest" description="Disordered" evidence="5">
    <location>
        <begin position="375"/>
        <end position="438"/>
    </location>
</feature>
<evidence type="ECO:0000313" key="7">
    <source>
        <dbReference type="EMBL" id="MQL85185.1"/>
    </source>
</evidence>
<dbReference type="SUPFAM" id="SSF57903">
    <property type="entry name" value="FYVE/PHD zinc finger"/>
    <property type="match status" value="1"/>
</dbReference>
<feature type="region of interest" description="Disordered" evidence="5">
    <location>
        <begin position="128"/>
        <end position="173"/>
    </location>
</feature>
<evidence type="ECO:0000259" key="6">
    <source>
        <dbReference type="PROSITE" id="PS50016"/>
    </source>
</evidence>
<keyword evidence="1" id="KW-0479">Metal-binding</keyword>
<keyword evidence="3" id="KW-0862">Zinc</keyword>
<dbReference type="PROSITE" id="PS01359">
    <property type="entry name" value="ZF_PHD_1"/>
    <property type="match status" value="1"/>
</dbReference>
<dbReference type="InterPro" id="IPR019786">
    <property type="entry name" value="Zinc_finger_PHD-type_CS"/>
</dbReference>
<reference evidence="7" key="1">
    <citation type="submission" date="2017-07" db="EMBL/GenBank/DDBJ databases">
        <title>Taro Niue Genome Assembly and Annotation.</title>
        <authorList>
            <person name="Atibalentja N."/>
            <person name="Keating K."/>
            <person name="Fields C.J."/>
        </authorList>
    </citation>
    <scope>NUCLEOTIDE SEQUENCE</scope>
    <source>
        <strain evidence="7">Niue_2</strain>
        <tissue evidence="7">Leaf</tissue>
    </source>
</reference>
<name>A0A843UNT9_COLES</name>
<gene>
    <name evidence="7" type="ORF">Taro_017701</name>
</gene>
<evidence type="ECO:0000256" key="4">
    <source>
        <dbReference type="PROSITE-ProRule" id="PRU00146"/>
    </source>
</evidence>
<dbReference type="Pfam" id="PF00628">
    <property type="entry name" value="PHD"/>
    <property type="match status" value="1"/>
</dbReference>
<feature type="domain" description="PHD-type" evidence="6">
    <location>
        <begin position="224"/>
        <end position="272"/>
    </location>
</feature>
<feature type="compositionally biased region" description="Polar residues" evidence="5">
    <location>
        <begin position="383"/>
        <end position="392"/>
    </location>
</feature>
<organism evidence="7 8">
    <name type="scientific">Colocasia esculenta</name>
    <name type="common">Wild taro</name>
    <name type="synonym">Arum esculentum</name>
    <dbReference type="NCBI Taxonomy" id="4460"/>
    <lineage>
        <taxon>Eukaryota</taxon>
        <taxon>Viridiplantae</taxon>
        <taxon>Streptophyta</taxon>
        <taxon>Embryophyta</taxon>
        <taxon>Tracheophyta</taxon>
        <taxon>Spermatophyta</taxon>
        <taxon>Magnoliopsida</taxon>
        <taxon>Liliopsida</taxon>
        <taxon>Araceae</taxon>
        <taxon>Aroideae</taxon>
        <taxon>Colocasieae</taxon>
        <taxon>Colocasia</taxon>
    </lineage>
</organism>
<keyword evidence="8" id="KW-1185">Reference proteome</keyword>
<evidence type="ECO:0000256" key="3">
    <source>
        <dbReference type="ARBA" id="ARBA00022833"/>
    </source>
</evidence>
<evidence type="ECO:0000256" key="1">
    <source>
        <dbReference type="ARBA" id="ARBA00022723"/>
    </source>
</evidence>
<dbReference type="InterPro" id="IPR001965">
    <property type="entry name" value="Znf_PHD"/>
</dbReference>
<dbReference type="AlphaFoldDB" id="A0A843UNT9"/>
<accession>A0A843UNT9</accession>
<proteinExistence type="predicted"/>
<sequence>MVCILPGDTNSDKHQHQEPVTVGPEDSTGGMSAKHVYERRRLRNSISSLSDNHDVVGAKRKFPSDSVMNSDSVSLARHNNSVNVIPKVPLSMTISMQSHLQKPSDILASQPDESRNLVPISEQIKKKPLLEVPQNGGHKQALGRNIVNSSTSSEEKGSPLTKAGGRDPWEFSSSDILPTEPSVQLPSSRDLCSAVLGNCDQLRVPPSSDGTSFDVLTGNDATLLMSCKVCGLKDGFLKLLICDLCEEAFHVSCSKVKKLPVDEWYCGLCLRKKPKVLPDTLSGQLFHIMNERNEMKALREKSGPILATLQYTGPYNSYAQVGKKYQAEVPGWTGPVSNDDNYFSEPLELGPAERYIPQEVIFSDSDEDDEGLIREKPRRAQLSAHQTDNAGSSRAVPPDPKHADSAVPQEPKTGKELEHLEYVKKLRPRLTKPGGNQK</sequence>
<dbReference type="InterPro" id="IPR011011">
    <property type="entry name" value="Znf_FYVE_PHD"/>
</dbReference>
<dbReference type="SMART" id="SM00249">
    <property type="entry name" value="PHD"/>
    <property type="match status" value="1"/>
</dbReference>
<evidence type="ECO:0000256" key="2">
    <source>
        <dbReference type="ARBA" id="ARBA00022771"/>
    </source>
</evidence>
<feature type="region of interest" description="Disordered" evidence="5">
    <location>
        <begin position="1"/>
        <end position="32"/>
    </location>
</feature>
<protein>
    <recommendedName>
        <fullName evidence="6">PHD-type domain-containing protein</fullName>
    </recommendedName>
</protein>
<dbReference type="Proteomes" id="UP000652761">
    <property type="component" value="Unassembled WGS sequence"/>
</dbReference>
<evidence type="ECO:0000256" key="5">
    <source>
        <dbReference type="SAM" id="MobiDB-lite"/>
    </source>
</evidence>
<keyword evidence="2 4" id="KW-0863">Zinc-finger</keyword>
<feature type="compositionally biased region" description="Basic and acidic residues" evidence="5">
    <location>
        <begin position="412"/>
        <end position="424"/>
    </location>
</feature>
<comment type="caution">
    <text evidence="7">The sequence shown here is derived from an EMBL/GenBank/DDBJ whole genome shotgun (WGS) entry which is preliminary data.</text>
</comment>
<dbReference type="Gene3D" id="3.30.40.10">
    <property type="entry name" value="Zinc/RING finger domain, C3HC4 (zinc finger)"/>
    <property type="match status" value="1"/>
</dbReference>
<dbReference type="EMBL" id="NMUH01000813">
    <property type="protein sequence ID" value="MQL85185.1"/>
    <property type="molecule type" value="Genomic_DNA"/>
</dbReference>
<dbReference type="PROSITE" id="PS50016">
    <property type="entry name" value="ZF_PHD_2"/>
    <property type="match status" value="1"/>
</dbReference>
<dbReference type="OrthoDB" id="787137at2759"/>
<dbReference type="InterPro" id="IPR019787">
    <property type="entry name" value="Znf_PHD-finger"/>
</dbReference>
<dbReference type="GO" id="GO:0008270">
    <property type="term" value="F:zinc ion binding"/>
    <property type="evidence" value="ECO:0007669"/>
    <property type="project" value="UniProtKB-KW"/>
</dbReference>